<feature type="coiled-coil region" evidence="3">
    <location>
        <begin position="413"/>
        <end position="476"/>
    </location>
</feature>
<dbReference type="Gene3D" id="3.30.70.270">
    <property type="match status" value="1"/>
</dbReference>
<dbReference type="InterPro" id="IPR029787">
    <property type="entry name" value="Nucleotide_cyclase"/>
</dbReference>
<keyword evidence="7" id="KW-0548">Nucleotidyltransferase</keyword>
<dbReference type="Pfam" id="PF00990">
    <property type="entry name" value="GGDEF"/>
    <property type="match status" value="1"/>
</dbReference>
<dbReference type="PANTHER" id="PTHR45138">
    <property type="entry name" value="REGULATORY COMPONENTS OF SENSORY TRANSDUCTION SYSTEM"/>
    <property type="match status" value="1"/>
</dbReference>
<accession>A0ABV7PN58</accession>
<dbReference type="PANTHER" id="PTHR45138:SF9">
    <property type="entry name" value="DIGUANYLATE CYCLASE DGCM-RELATED"/>
    <property type="match status" value="1"/>
</dbReference>
<comment type="catalytic activity">
    <reaction evidence="2">
        <text>2 GTP = 3',3'-c-di-GMP + 2 diphosphate</text>
        <dbReference type="Rhea" id="RHEA:24898"/>
        <dbReference type="ChEBI" id="CHEBI:33019"/>
        <dbReference type="ChEBI" id="CHEBI:37565"/>
        <dbReference type="ChEBI" id="CHEBI:58805"/>
        <dbReference type="EC" id="2.7.7.65"/>
    </reaction>
</comment>
<feature type="signal peptide" evidence="5">
    <location>
        <begin position="1"/>
        <end position="30"/>
    </location>
</feature>
<evidence type="ECO:0000256" key="1">
    <source>
        <dbReference type="ARBA" id="ARBA00012528"/>
    </source>
</evidence>
<evidence type="ECO:0000313" key="8">
    <source>
        <dbReference type="Proteomes" id="UP001595665"/>
    </source>
</evidence>
<evidence type="ECO:0000259" key="6">
    <source>
        <dbReference type="PROSITE" id="PS50887"/>
    </source>
</evidence>
<keyword evidence="7" id="KW-0808">Transferase</keyword>
<reference evidence="8" key="1">
    <citation type="journal article" date="2019" name="Int. J. Syst. Evol. Microbiol.">
        <title>The Global Catalogue of Microorganisms (GCM) 10K type strain sequencing project: providing services to taxonomists for standard genome sequencing and annotation.</title>
        <authorList>
            <consortium name="The Broad Institute Genomics Platform"/>
            <consortium name="The Broad Institute Genome Sequencing Center for Infectious Disease"/>
            <person name="Wu L."/>
            <person name="Ma J."/>
        </authorList>
    </citation>
    <scope>NUCLEOTIDE SEQUENCE [LARGE SCALE GENOMIC DNA]</scope>
    <source>
        <strain evidence="8">CCM 7480</strain>
    </source>
</reference>
<evidence type="ECO:0000313" key="7">
    <source>
        <dbReference type="EMBL" id="MFC3458986.1"/>
    </source>
</evidence>
<feature type="domain" description="GGDEF" evidence="6">
    <location>
        <begin position="509"/>
        <end position="646"/>
    </location>
</feature>
<dbReference type="GO" id="GO:0052621">
    <property type="term" value="F:diguanylate cyclase activity"/>
    <property type="evidence" value="ECO:0007669"/>
    <property type="project" value="UniProtKB-EC"/>
</dbReference>
<evidence type="ECO:0000256" key="5">
    <source>
        <dbReference type="SAM" id="SignalP"/>
    </source>
</evidence>
<evidence type="ECO:0000256" key="3">
    <source>
        <dbReference type="SAM" id="Coils"/>
    </source>
</evidence>
<keyword evidence="4" id="KW-1133">Transmembrane helix</keyword>
<feature type="transmembrane region" description="Helical" evidence="4">
    <location>
        <begin position="434"/>
        <end position="453"/>
    </location>
</feature>
<keyword evidence="4" id="KW-0812">Transmembrane</keyword>
<dbReference type="InterPro" id="IPR000160">
    <property type="entry name" value="GGDEF_dom"/>
</dbReference>
<dbReference type="SMART" id="SM00028">
    <property type="entry name" value="TPR"/>
    <property type="match status" value="5"/>
</dbReference>
<proteinExistence type="predicted"/>
<dbReference type="Gene3D" id="1.25.40.10">
    <property type="entry name" value="Tetratricopeptide repeat domain"/>
    <property type="match status" value="2"/>
</dbReference>
<dbReference type="EC" id="2.7.7.65" evidence="1"/>
<dbReference type="EMBL" id="JBHRVV010000001">
    <property type="protein sequence ID" value="MFC3458986.1"/>
    <property type="molecule type" value="Genomic_DNA"/>
</dbReference>
<dbReference type="SUPFAM" id="SSF48452">
    <property type="entry name" value="TPR-like"/>
    <property type="match status" value="2"/>
</dbReference>
<feature type="chain" id="PRO_5046201957" description="diguanylate cyclase" evidence="5">
    <location>
        <begin position="31"/>
        <end position="687"/>
    </location>
</feature>
<dbReference type="InterPro" id="IPR011990">
    <property type="entry name" value="TPR-like_helical_dom_sf"/>
</dbReference>
<keyword evidence="4" id="KW-0472">Membrane</keyword>
<protein>
    <recommendedName>
        <fullName evidence="1">diguanylate cyclase</fullName>
        <ecNumber evidence="1">2.7.7.65</ecNumber>
    </recommendedName>
</protein>
<keyword evidence="5" id="KW-0732">Signal</keyword>
<keyword evidence="3" id="KW-0175">Coiled coil</keyword>
<dbReference type="Proteomes" id="UP001595665">
    <property type="component" value="Unassembled WGS sequence"/>
</dbReference>
<dbReference type="InterPro" id="IPR043128">
    <property type="entry name" value="Rev_trsase/Diguanyl_cyclase"/>
</dbReference>
<name>A0ABV7PN58_9BURK</name>
<dbReference type="NCBIfam" id="TIGR00254">
    <property type="entry name" value="GGDEF"/>
    <property type="match status" value="1"/>
</dbReference>
<dbReference type="InterPro" id="IPR050469">
    <property type="entry name" value="Diguanylate_Cyclase"/>
</dbReference>
<dbReference type="CDD" id="cd01949">
    <property type="entry name" value="GGDEF"/>
    <property type="match status" value="1"/>
</dbReference>
<dbReference type="Pfam" id="PF13424">
    <property type="entry name" value="TPR_12"/>
    <property type="match status" value="1"/>
</dbReference>
<organism evidence="7 8">
    <name type="scientific">Massilia haematophila</name>
    <dbReference type="NCBI Taxonomy" id="457923"/>
    <lineage>
        <taxon>Bacteria</taxon>
        <taxon>Pseudomonadati</taxon>
        <taxon>Pseudomonadota</taxon>
        <taxon>Betaproteobacteria</taxon>
        <taxon>Burkholderiales</taxon>
        <taxon>Oxalobacteraceae</taxon>
        <taxon>Telluria group</taxon>
        <taxon>Massilia</taxon>
    </lineage>
</organism>
<dbReference type="PROSITE" id="PS50887">
    <property type="entry name" value="GGDEF"/>
    <property type="match status" value="1"/>
</dbReference>
<evidence type="ECO:0000256" key="2">
    <source>
        <dbReference type="ARBA" id="ARBA00034247"/>
    </source>
</evidence>
<sequence>MLYRRYQIFPHCRAIAVLAVLLCVGGPAFAQMTPLRERLVEIEEVTRISPQRALRQLDEIKPEVERASPAEQAAFLSASSDALHRSGRNAEAIALSDRAMNIGARLHDTDVIARASLAKAYALFRLDKVAEAHRLVWEAEKLASNTKDARLRVLLLIASGDSYVDEGNFTNALEKLQSATTVARNSGDPLLAVISLRSLALLYDRMREYDKGFALLDEAVIAAKKTNSLGRLALLKSTEYALAMDSNQLPRALKAMLTALQLQRKLDAGPLIGVSLVNLADCYLKLHDYPKALSYAQQALEQANRFNDEPLAATARLNIGQAYLHMGRRLEGKKYMQLGMNQYEKAGSKPELQMVMGEYADALANAGDFPSAVTAYKRERTLLSELFEERRQKAMSELQERYEADSRQRQIEMLRKENQVKSVEIDNRRLQQRVWWLLAVVSALVSIIVAALYRKVRQANAQLETKNQELKQQSARDPLTALYNRRHFQEFMRGHQEIVQRTMSSSEDMVSAIFLLDVDHFKTINDTHGHAAGDAVLKEIASSMRDILRETDMIVRWGGEEFLAFLPSVRRGSLEDVAYRLLTGIPARCIDYQGTKLSVNVSIGFAPFPLTPGSSAVSWERAINLVDMALYLAKGHGRNRGYGVQSFCDVNDAAMTEIELDIEAAWKAGKIDLLMVHGAPMQMLSVA</sequence>
<dbReference type="SUPFAM" id="SSF55073">
    <property type="entry name" value="Nucleotide cyclase"/>
    <property type="match status" value="1"/>
</dbReference>
<dbReference type="InterPro" id="IPR019734">
    <property type="entry name" value="TPR_rpt"/>
</dbReference>
<keyword evidence="8" id="KW-1185">Reference proteome</keyword>
<evidence type="ECO:0000256" key="4">
    <source>
        <dbReference type="SAM" id="Phobius"/>
    </source>
</evidence>
<dbReference type="SMART" id="SM00267">
    <property type="entry name" value="GGDEF"/>
    <property type="match status" value="1"/>
</dbReference>
<comment type="caution">
    <text evidence="7">The sequence shown here is derived from an EMBL/GenBank/DDBJ whole genome shotgun (WGS) entry which is preliminary data.</text>
</comment>
<dbReference type="RefSeq" id="WP_379735479.1">
    <property type="nucleotide sequence ID" value="NZ_JBHRVV010000001.1"/>
</dbReference>
<gene>
    <name evidence="7" type="ORF">ACFOPH_12140</name>
</gene>